<organism evidence="2 3">
    <name type="scientific">Polypedilum vanderplanki</name>
    <name type="common">Sleeping chironomid midge</name>
    <dbReference type="NCBI Taxonomy" id="319348"/>
    <lineage>
        <taxon>Eukaryota</taxon>
        <taxon>Metazoa</taxon>
        <taxon>Ecdysozoa</taxon>
        <taxon>Arthropoda</taxon>
        <taxon>Hexapoda</taxon>
        <taxon>Insecta</taxon>
        <taxon>Pterygota</taxon>
        <taxon>Neoptera</taxon>
        <taxon>Endopterygota</taxon>
        <taxon>Diptera</taxon>
        <taxon>Nematocera</taxon>
        <taxon>Chironomoidea</taxon>
        <taxon>Chironomidae</taxon>
        <taxon>Chironominae</taxon>
        <taxon>Polypedilum</taxon>
        <taxon>Polypedilum</taxon>
    </lineage>
</organism>
<accession>A0A9J6BCE7</accession>
<dbReference type="Proteomes" id="UP001107558">
    <property type="component" value="Chromosome 4"/>
</dbReference>
<dbReference type="AlphaFoldDB" id="A0A9J6BCE7"/>
<reference evidence="2" key="1">
    <citation type="submission" date="2021-03" db="EMBL/GenBank/DDBJ databases">
        <title>Chromosome level genome of the anhydrobiotic midge Polypedilum vanderplanki.</title>
        <authorList>
            <person name="Yoshida Y."/>
            <person name="Kikawada T."/>
            <person name="Gusev O."/>
        </authorList>
    </citation>
    <scope>NUCLEOTIDE SEQUENCE</scope>
    <source>
        <strain evidence="2">NIAS01</strain>
        <tissue evidence="2">Whole body or cell culture</tissue>
    </source>
</reference>
<sequence length="867" mass="102278">MSHHIQKLKNLFESNASESSPPPSLKNQNKPVTPKSPQKFKFPPKTPTTVPAQNQKFKTISSIEKVKFTKAYSVIEAKSHFKLFLIENCDSVTDAIDFLTMNFEKMIHKFLIFVKIRQQWNEIKIDNLNQKLKVSKIPQVFVFENEKNLNIFINFNGLKTLEKLEKIDQESFERKINFVTFLRALKSNICGTFADSILRIKIDEKNFKKILKISILNSDIILLNFLKLFDINFEIPIDNQNRVLEIASSIPNSLSFFSLVNDNREKFPTTSTLKTKSFDKILKLKNVDGKSLIEIAMEAENFDICEFLISTKYFKLAISDILEDSHAFHELCVGKLKSSENFNKYFLLAKFMIEHILKADYASIEDEFDTNLRLRLFWHICSEMEDMKILGFLNSYLMTNFEPLENFNFEFLREFIKSKFCDGYLSTLKRKLHRTVSKVDAIMVVTNFFDNKLDYVAKLFIRILESDVKILIKNSSNLIAKIIDSEIFEYFWENRCEPKLKMTILTTKSDENFSNLVKIIKKFHDDEEKLSKFYSGIEKSFKSENIEKFFKKRCGYDEEWTHFEEIAINILKFVPNAIENFKIFFKFAQNFKITSDDRIELFAKLKTQVKYEMSTPICFEMLLEYFDLIETKEEKSELLNHVSKNNETILNEISWQVDENLLKKLFKIIKNVSHDPRKFLDSDKFGKNVLMKVCHSHYGKNVELIWKFIKKICDEDQRKELLLCEDVSKQKAIFYGLIIPHNDDGNGQVKFLIDLYLKYFTIDEVKNFVIAKNSMNETIVFLAMKRWGKVNETFWNFVLKNFKVDEIKRYLGERNTLGYTAFCKSEDLVENMKIMDRNDLNIVKYIKDQGFKMEDILELVTVKYKEK</sequence>
<protein>
    <submittedName>
        <fullName evidence="2">Uncharacterized protein</fullName>
    </submittedName>
</protein>
<evidence type="ECO:0000313" key="2">
    <source>
        <dbReference type="EMBL" id="KAG5667545.1"/>
    </source>
</evidence>
<gene>
    <name evidence="2" type="ORF">PVAND_015524</name>
</gene>
<dbReference type="EMBL" id="JADBJN010000004">
    <property type="protein sequence ID" value="KAG5667545.1"/>
    <property type="molecule type" value="Genomic_DNA"/>
</dbReference>
<evidence type="ECO:0000313" key="3">
    <source>
        <dbReference type="Proteomes" id="UP001107558"/>
    </source>
</evidence>
<proteinExistence type="predicted"/>
<evidence type="ECO:0000256" key="1">
    <source>
        <dbReference type="SAM" id="MobiDB-lite"/>
    </source>
</evidence>
<feature type="compositionally biased region" description="Low complexity" evidence="1">
    <location>
        <begin position="33"/>
        <end position="51"/>
    </location>
</feature>
<feature type="region of interest" description="Disordered" evidence="1">
    <location>
        <begin position="1"/>
        <end position="51"/>
    </location>
</feature>
<name>A0A9J6BCE7_POLVA</name>
<keyword evidence="3" id="KW-1185">Reference proteome</keyword>
<comment type="caution">
    <text evidence="2">The sequence shown here is derived from an EMBL/GenBank/DDBJ whole genome shotgun (WGS) entry which is preliminary data.</text>
</comment>